<feature type="transmembrane region" description="Helical" evidence="6">
    <location>
        <begin position="205"/>
        <end position="226"/>
    </location>
</feature>
<comment type="subcellular location">
    <subcellularLocation>
        <location evidence="1">Cell membrane</location>
        <topology evidence="1">Multi-pass membrane protein</topology>
    </subcellularLocation>
</comment>
<feature type="transmembrane region" description="Helical" evidence="6">
    <location>
        <begin position="360"/>
        <end position="381"/>
    </location>
</feature>
<keyword evidence="5 6" id="KW-0472">Membrane</keyword>
<dbReference type="Proteomes" id="UP000199415">
    <property type="component" value="Unassembled WGS sequence"/>
</dbReference>
<feature type="transmembrane region" description="Helical" evidence="6">
    <location>
        <begin position="134"/>
        <end position="157"/>
    </location>
</feature>
<dbReference type="PANTHER" id="PTHR43124:SF3">
    <property type="entry name" value="CHLORAMPHENICOL EFFLUX PUMP RV0191"/>
    <property type="match status" value="1"/>
</dbReference>
<feature type="transmembrane region" description="Helical" evidence="6">
    <location>
        <begin position="98"/>
        <end position="122"/>
    </location>
</feature>
<evidence type="ECO:0000256" key="1">
    <source>
        <dbReference type="ARBA" id="ARBA00004651"/>
    </source>
</evidence>
<dbReference type="AlphaFoldDB" id="A0A1G7L6Q9"/>
<dbReference type="InterPro" id="IPR050189">
    <property type="entry name" value="MFS_Efflux_Transporters"/>
</dbReference>
<keyword evidence="9" id="KW-1185">Reference proteome</keyword>
<proteinExistence type="predicted"/>
<dbReference type="InterPro" id="IPR036259">
    <property type="entry name" value="MFS_trans_sf"/>
</dbReference>
<evidence type="ECO:0000256" key="3">
    <source>
        <dbReference type="ARBA" id="ARBA00022692"/>
    </source>
</evidence>
<dbReference type="InterPro" id="IPR011701">
    <property type="entry name" value="MFS"/>
</dbReference>
<evidence type="ECO:0000313" key="9">
    <source>
        <dbReference type="Proteomes" id="UP000199415"/>
    </source>
</evidence>
<keyword evidence="3 6" id="KW-0812">Transmembrane</keyword>
<organism evidence="8 9">
    <name type="scientific">Limimonas halophila</name>
    <dbReference type="NCBI Taxonomy" id="1082479"/>
    <lineage>
        <taxon>Bacteria</taxon>
        <taxon>Pseudomonadati</taxon>
        <taxon>Pseudomonadota</taxon>
        <taxon>Alphaproteobacteria</taxon>
        <taxon>Rhodospirillales</taxon>
        <taxon>Rhodovibrionaceae</taxon>
        <taxon>Limimonas</taxon>
    </lineage>
</organism>
<dbReference type="InterPro" id="IPR020846">
    <property type="entry name" value="MFS_dom"/>
</dbReference>
<dbReference type="Pfam" id="PF07690">
    <property type="entry name" value="MFS_1"/>
    <property type="match status" value="1"/>
</dbReference>
<feature type="transmembrane region" description="Helical" evidence="6">
    <location>
        <begin position="7"/>
        <end position="32"/>
    </location>
</feature>
<dbReference type="RefSeq" id="WP_090018197.1">
    <property type="nucleotide sequence ID" value="NZ_FNCE01000001.1"/>
</dbReference>
<evidence type="ECO:0000256" key="6">
    <source>
        <dbReference type="SAM" id="Phobius"/>
    </source>
</evidence>
<reference evidence="8 9" key="1">
    <citation type="submission" date="2016-10" db="EMBL/GenBank/DDBJ databases">
        <authorList>
            <person name="de Groot N.N."/>
        </authorList>
    </citation>
    <scope>NUCLEOTIDE SEQUENCE [LARGE SCALE GENOMIC DNA]</scope>
    <source>
        <strain evidence="8 9">DSM 25584</strain>
    </source>
</reference>
<feature type="transmembrane region" description="Helical" evidence="6">
    <location>
        <begin position="71"/>
        <end position="92"/>
    </location>
</feature>
<evidence type="ECO:0000256" key="2">
    <source>
        <dbReference type="ARBA" id="ARBA00022475"/>
    </source>
</evidence>
<dbReference type="GO" id="GO:0005886">
    <property type="term" value="C:plasma membrane"/>
    <property type="evidence" value="ECO:0007669"/>
    <property type="project" value="UniProtKB-SubCell"/>
</dbReference>
<gene>
    <name evidence="8" type="ORF">SAMN05216241_101137</name>
</gene>
<dbReference type="Gene3D" id="1.20.1250.20">
    <property type="entry name" value="MFS general substrate transporter like domains"/>
    <property type="match status" value="2"/>
</dbReference>
<feature type="transmembrane region" description="Helical" evidence="6">
    <location>
        <begin position="272"/>
        <end position="290"/>
    </location>
</feature>
<protein>
    <submittedName>
        <fullName evidence="8">Predicted arabinose efflux permease, MFS family</fullName>
    </submittedName>
</protein>
<evidence type="ECO:0000256" key="5">
    <source>
        <dbReference type="ARBA" id="ARBA00023136"/>
    </source>
</evidence>
<evidence type="ECO:0000256" key="4">
    <source>
        <dbReference type="ARBA" id="ARBA00022989"/>
    </source>
</evidence>
<dbReference type="SUPFAM" id="SSF103473">
    <property type="entry name" value="MFS general substrate transporter"/>
    <property type="match status" value="1"/>
</dbReference>
<feature type="domain" description="Major facilitator superfamily (MFS) profile" evidence="7">
    <location>
        <begin position="6"/>
        <end position="385"/>
    </location>
</feature>
<feature type="transmembrane region" description="Helical" evidence="6">
    <location>
        <begin position="296"/>
        <end position="319"/>
    </location>
</feature>
<name>A0A1G7L6Q9_9PROT</name>
<keyword evidence="4 6" id="KW-1133">Transmembrane helix</keyword>
<feature type="transmembrane region" description="Helical" evidence="6">
    <location>
        <begin position="246"/>
        <end position="265"/>
    </location>
</feature>
<feature type="transmembrane region" description="Helical" evidence="6">
    <location>
        <begin position="163"/>
        <end position="184"/>
    </location>
</feature>
<dbReference type="EMBL" id="FNCE01000001">
    <property type="protein sequence ID" value="SDF45056.1"/>
    <property type="molecule type" value="Genomic_DNA"/>
</dbReference>
<evidence type="ECO:0000259" key="7">
    <source>
        <dbReference type="PROSITE" id="PS50850"/>
    </source>
</evidence>
<feature type="transmembrane region" description="Helical" evidence="6">
    <location>
        <begin position="44"/>
        <end position="64"/>
    </location>
</feature>
<dbReference type="PROSITE" id="PS50850">
    <property type="entry name" value="MFS"/>
    <property type="match status" value="1"/>
</dbReference>
<feature type="transmembrane region" description="Helical" evidence="6">
    <location>
        <begin position="331"/>
        <end position="354"/>
    </location>
</feature>
<sequence length="396" mass="39776">MKHPTPLAIATLGGGLIAVTYGLARFMFGLILPSIRADIAMTSTLAGVIGALPFVSFVLAILAAPTVARTLGVRWAATVAAGFALAGLAAIANAPGPWVLAFGVLTCGISTGLSTPVMASAVNMTVRPALQGRVNAAINAGTSLGVAAAGPAVLWWADAWRPVYLAAAGLALLALLAAAAKLPGRAPRPTDRAAISQPRVSRRQWLDITRMSILAAAMGFVSALYWVFAPDFAVQAGGLSSAGTAWMWLAVGVGGLAGGAAGDLVQRHGHAISHAFALAVLAASLTLLAADPSNVVLGLVSAAAFGGAYMTLTGLYLVGGTQILAQRPAQGPVIPFLAIACGQIAGSPVGGWLISAHSYGAAFGAFAAVGLGIALLSLWLVEASAPKPWSAAYCEE</sequence>
<evidence type="ECO:0000313" key="8">
    <source>
        <dbReference type="EMBL" id="SDF45056.1"/>
    </source>
</evidence>
<dbReference type="GO" id="GO:0022857">
    <property type="term" value="F:transmembrane transporter activity"/>
    <property type="evidence" value="ECO:0007669"/>
    <property type="project" value="InterPro"/>
</dbReference>
<dbReference type="STRING" id="1082479.SAMN05216241_101137"/>
<keyword evidence="2" id="KW-1003">Cell membrane</keyword>
<dbReference type="PANTHER" id="PTHR43124">
    <property type="entry name" value="PURINE EFFLUX PUMP PBUE"/>
    <property type="match status" value="1"/>
</dbReference>
<dbReference type="OrthoDB" id="2957247at2"/>
<accession>A0A1G7L6Q9</accession>